<evidence type="ECO:0000313" key="8">
    <source>
        <dbReference type="EMBL" id="CAB3779027.1"/>
    </source>
</evidence>
<feature type="compositionally biased region" description="Low complexity" evidence="5">
    <location>
        <begin position="388"/>
        <end position="405"/>
    </location>
</feature>
<dbReference type="PANTHER" id="PTHR34138">
    <property type="entry name" value="CELL SHAPE-DETERMINING PROTEIN MREC"/>
    <property type="match status" value="1"/>
</dbReference>
<name>A0A6S7AVN9_9BURK</name>
<comment type="similarity">
    <text evidence="1">Belongs to the MreC family.</text>
</comment>
<evidence type="ECO:0000256" key="6">
    <source>
        <dbReference type="SAM" id="Phobius"/>
    </source>
</evidence>
<feature type="transmembrane region" description="Helical" evidence="6">
    <location>
        <begin position="15"/>
        <end position="34"/>
    </location>
</feature>
<evidence type="ECO:0000313" key="9">
    <source>
        <dbReference type="Proteomes" id="UP000494115"/>
    </source>
</evidence>
<evidence type="ECO:0000256" key="5">
    <source>
        <dbReference type="SAM" id="MobiDB-lite"/>
    </source>
</evidence>
<sequence length="422" mass="43534">MDYSPPPLFKQGPSALARLIFFVALALGLLISDARYRTLDSIREVIGTGLFPLQRAALVPRDVALAIADFFVTGTSLHQQNQSLKARNLQLALQGSQAQQLEAENAHLRALLELTRRSSIQNVPAEIAYDTRDPFTQKVIIDHGSGAGIQPGAPVVTESGVIGQVTRVYPLQAEVTLLTDKDQALPVQLLRTGIRSVIYGTPGGDGLDLRFVPISADVKVGDQLVTSGLDGVFPAGLPVARVVRVDRKTDTAFTHVLCEPVSPIHGERQVLVLHYDNVLLPPPPDSAVGEQLGLADSKSKNAKDAKGKAAVAGKTVSVSDAAGAAASAVSAVPQVWAGTVTFDGAAAGHVKGRAMGQAATAAASAASSSKAAIAAVSLVASGPAAQVPASQATARAPAGASSARAPGRETQPRLPAHGGIDE</sequence>
<proteinExistence type="inferred from homology"/>
<evidence type="ECO:0000259" key="7">
    <source>
        <dbReference type="Pfam" id="PF04085"/>
    </source>
</evidence>
<dbReference type="InterPro" id="IPR055342">
    <property type="entry name" value="MreC_beta-barrel_core"/>
</dbReference>
<dbReference type="Proteomes" id="UP000494115">
    <property type="component" value="Unassembled WGS sequence"/>
</dbReference>
<dbReference type="AlphaFoldDB" id="A0A6S7AVN9"/>
<keyword evidence="6" id="KW-1133">Transmembrane helix</keyword>
<evidence type="ECO:0000256" key="2">
    <source>
        <dbReference type="ARBA" id="ARBA00013855"/>
    </source>
</evidence>
<evidence type="ECO:0000256" key="1">
    <source>
        <dbReference type="ARBA" id="ARBA00009369"/>
    </source>
</evidence>
<protein>
    <recommendedName>
        <fullName evidence="2">Cell shape-determining protein MreC</fullName>
    </recommendedName>
    <alternativeName>
        <fullName evidence="4">Cell shape protein MreC</fullName>
    </alternativeName>
</protein>
<gene>
    <name evidence="8" type="ORF">LMG28138_00750</name>
</gene>
<dbReference type="Gene3D" id="2.40.10.350">
    <property type="entry name" value="Rod shape-determining protein MreC, domain 2"/>
    <property type="match status" value="1"/>
</dbReference>
<dbReference type="GO" id="GO:0005886">
    <property type="term" value="C:plasma membrane"/>
    <property type="evidence" value="ECO:0007669"/>
    <property type="project" value="TreeGrafter"/>
</dbReference>
<accession>A0A6S7AVN9</accession>
<dbReference type="Gene3D" id="2.40.10.340">
    <property type="entry name" value="Rod shape-determining protein MreC, domain 1"/>
    <property type="match status" value="1"/>
</dbReference>
<keyword evidence="3" id="KW-0133">Cell shape</keyword>
<dbReference type="PANTHER" id="PTHR34138:SF1">
    <property type="entry name" value="CELL SHAPE-DETERMINING PROTEIN MREC"/>
    <property type="match status" value="1"/>
</dbReference>
<reference evidence="8 9" key="1">
    <citation type="submission" date="2020-04" db="EMBL/GenBank/DDBJ databases">
        <authorList>
            <person name="De Canck E."/>
        </authorList>
    </citation>
    <scope>NUCLEOTIDE SEQUENCE [LARGE SCALE GENOMIC DNA]</scope>
    <source>
        <strain evidence="8 9">LMG 28138</strain>
    </source>
</reference>
<keyword evidence="6" id="KW-0472">Membrane</keyword>
<dbReference type="InterPro" id="IPR007221">
    <property type="entry name" value="MreC"/>
</dbReference>
<dbReference type="GO" id="GO:0008360">
    <property type="term" value="P:regulation of cell shape"/>
    <property type="evidence" value="ECO:0007669"/>
    <property type="project" value="UniProtKB-KW"/>
</dbReference>
<evidence type="ECO:0000256" key="4">
    <source>
        <dbReference type="ARBA" id="ARBA00032089"/>
    </source>
</evidence>
<dbReference type="RefSeq" id="WP_175103282.1">
    <property type="nucleotide sequence ID" value="NZ_CADIKM010000002.1"/>
</dbReference>
<dbReference type="Pfam" id="PF04085">
    <property type="entry name" value="MreC"/>
    <property type="match status" value="1"/>
</dbReference>
<feature type="domain" description="Rod shape-determining protein MreC beta-barrel core" evidence="7">
    <location>
        <begin position="129"/>
        <end position="273"/>
    </location>
</feature>
<feature type="region of interest" description="Disordered" evidence="5">
    <location>
        <begin position="386"/>
        <end position="422"/>
    </location>
</feature>
<evidence type="ECO:0000256" key="3">
    <source>
        <dbReference type="ARBA" id="ARBA00022960"/>
    </source>
</evidence>
<dbReference type="EMBL" id="CADIKM010000002">
    <property type="protein sequence ID" value="CAB3779027.1"/>
    <property type="molecule type" value="Genomic_DNA"/>
</dbReference>
<dbReference type="InterPro" id="IPR042177">
    <property type="entry name" value="Cell/Rod_1"/>
</dbReference>
<dbReference type="NCBIfam" id="TIGR00219">
    <property type="entry name" value="mreC"/>
    <property type="match status" value="1"/>
</dbReference>
<keyword evidence="9" id="KW-1185">Reference proteome</keyword>
<keyword evidence="6" id="KW-0812">Transmembrane</keyword>
<organism evidence="8 9">
    <name type="scientific">Pararobbsia alpina</name>
    <dbReference type="NCBI Taxonomy" id="621374"/>
    <lineage>
        <taxon>Bacteria</taxon>
        <taxon>Pseudomonadati</taxon>
        <taxon>Pseudomonadota</taxon>
        <taxon>Betaproteobacteria</taxon>
        <taxon>Burkholderiales</taxon>
        <taxon>Burkholderiaceae</taxon>
        <taxon>Pararobbsia</taxon>
    </lineage>
</organism>
<dbReference type="InterPro" id="IPR042175">
    <property type="entry name" value="Cell/Rod_MreC_2"/>
</dbReference>